<dbReference type="InterPro" id="IPR057678">
    <property type="entry name" value="DUF7918"/>
</dbReference>
<dbReference type="Proteomes" id="UP000799291">
    <property type="component" value="Unassembled WGS sequence"/>
</dbReference>
<sequence>MAIATGDSSLEATVEVGGLPLAEYDGALPEPNSASPSPPASSSTQPITKYIEAPDGAVFTIRGLFKPHFRSYT</sequence>
<feature type="region of interest" description="Disordered" evidence="1">
    <location>
        <begin position="21"/>
        <end position="48"/>
    </location>
</feature>
<evidence type="ECO:0000313" key="3">
    <source>
        <dbReference type="EMBL" id="KAF2677305.1"/>
    </source>
</evidence>
<evidence type="ECO:0000313" key="4">
    <source>
        <dbReference type="Proteomes" id="UP000799291"/>
    </source>
</evidence>
<keyword evidence="4" id="KW-1185">Reference proteome</keyword>
<dbReference type="AlphaFoldDB" id="A0A6G1IGP7"/>
<protein>
    <recommendedName>
        <fullName evidence="2">DUF7918 domain-containing protein</fullName>
    </recommendedName>
</protein>
<evidence type="ECO:0000256" key="1">
    <source>
        <dbReference type="SAM" id="MobiDB-lite"/>
    </source>
</evidence>
<name>A0A6G1IGP7_9PLEO</name>
<feature type="domain" description="DUF7918" evidence="2">
    <location>
        <begin position="10"/>
        <end position="72"/>
    </location>
</feature>
<gene>
    <name evidence="3" type="ORF">K458DRAFT_396198</name>
</gene>
<evidence type="ECO:0000259" key="2">
    <source>
        <dbReference type="Pfam" id="PF25534"/>
    </source>
</evidence>
<dbReference type="EMBL" id="MU005624">
    <property type="protein sequence ID" value="KAF2677305.1"/>
    <property type="molecule type" value="Genomic_DNA"/>
</dbReference>
<organism evidence="3 4">
    <name type="scientific">Lentithecium fluviatile CBS 122367</name>
    <dbReference type="NCBI Taxonomy" id="1168545"/>
    <lineage>
        <taxon>Eukaryota</taxon>
        <taxon>Fungi</taxon>
        <taxon>Dikarya</taxon>
        <taxon>Ascomycota</taxon>
        <taxon>Pezizomycotina</taxon>
        <taxon>Dothideomycetes</taxon>
        <taxon>Pleosporomycetidae</taxon>
        <taxon>Pleosporales</taxon>
        <taxon>Massarineae</taxon>
        <taxon>Lentitheciaceae</taxon>
        <taxon>Lentithecium</taxon>
    </lineage>
</organism>
<dbReference type="OrthoDB" id="3364132at2759"/>
<proteinExistence type="predicted"/>
<reference evidence="3" key="1">
    <citation type="journal article" date="2020" name="Stud. Mycol.">
        <title>101 Dothideomycetes genomes: a test case for predicting lifestyles and emergence of pathogens.</title>
        <authorList>
            <person name="Haridas S."/>
            <person name="Albert R."/>
            <person name="Binder M."/>
            <person name="Bloem J."/>
            <person name="Labutti K."/>
            <person name="Salamov A."/>
            <person name="Andreopoulos B."/>
            <person name="Baker S."/>
            <person name="Barry K."/>
            <person name="Bills G."/>
            <person name="Bluhm B."/>
            <person name="Cannon C."/>
            <person name="Castanera R."/>
            <person name="Culley D."/>
            <person name="Daum C."/>
            <person name="Ezra D."/>
            <person name="Gonzalez J."/>
            <person name="Henrissat B."/>
            <person name="Kuo A."/>
            <person name="Liang C."/>
            <person name="Lipzen A."/>
            <person name="Lutzoni F."/>
            <person name="Magnuson J."/>
            <person name="Mondo S."/>
            <person name="Nolan M."/>
            <person name="Ohm R."/>
            <person name="Pangilinan J."/>
            <person name="Park H.-J."/>
            <person name="Ramirez L."/>
            <person name="Alfaro M."/>
            <person name="Sun H."/>
            <person name="Tritt A."/>
            <person name="Yoshinaga Y."/>
            <person name="Zwiers L.-H."/>
            <person name="Turgeon B."/>
            <person name="Goodwin S."/>
            <person name="Spatafora J."/>
            <person name="Crous P."/>
            <person name="Grigoriev I."/>
        </authorList>
    </citation>
    <scope>NUCLEOTIDE SEQUENCE</scope>
    <source>
        <strain evidence="3">CBS 122367</strain>
    </source>
</reference>
<accession>A0A6G1IGP7</accession>
<dbReference type="Pfam" id="PF25534">
    <property type="entry name" value="DUF7918"/>
    <property type="match status" value="1"/>
</dbReference>